<dbReference type="Pfam" id="PF08032">
    <property type="entry name" value="SpoU_sub_bind"/>
    <property type="match status" value="1"/>
</dbReference>
<dbReference type="Gene3D" id="3.30.1330.30">
    <property type="match status" value="1"/>
</dbReference>
<accession>A0A921AUW3</accession>
<keyword evidence="2" id="KW-0808">Transferase</keyword>
<reference evidence="4" key="1">
    <citation type="journal article" date="2021" name="PeerJ">
        <title>Extensive microbial diversity within the chicken gut microbiome revealed by metagenomics and culture.</title>
        <authorList>
            <person name="Gilroy R."/>
            <person name="Ravi A."/>
            <person name="Getino M."/>
            <person name="Pursley I."/>
            <person name="Horton D.L."/>
            <person name="Alikhan N.F."/>
            <person name="Baker D."/>
            <person name="Gharbi K."/>
            <person name="Hall N."/>
            <person name="Watson M."/>
            <person name="Adriaenssens E.M."/>
            <person name="Foster-Nyarko E."/>
            <person name="Jarju S."/>
            <person name="Secka A."/>
            <person name="Antonio M."/>
            <person name="Oren A."/>
            <person name="Chaudhuri R.R."/>
            <person name="La Ragione R."/>
            <person name="Hildebrand F."/>
            <person name="Pallen M.J."/>
        </authorList>
    </citation>
    <scope>NUCLEOTIDE SEQUENCE</scope>
    <source>
        <strain evidence="4">ChiGjej2B2-19336</strain>
    </source>
</reference>
<evidence type="ECO:0000313" key="4">
    <source>
        <dbReference type="EMBL" id="HJD96163.1"/>
    </source>
</evidence>
<evidence type="ECO:0000259" key="3">
    <source>
        <dbReference type="SMART" id="SM00967"/>
    </source>
</evidence>
<reference evidence="4" key="2">
    <citation type="submission" date="2021-09" db="EMBL/GenBank/DDBJ databases">
        <authorList>
            <person name="Gilroy R."/>
        </authorList>
    </citation>
    <scope>NUCLEOTIDE SEQUENCE</scope>
    <source>
        <strain evidence="4">ChiGjej2B2-19336</strain>
    </source>
</reference>
<dbReference type="Pfam" id="PF00588">
    <property type="entry name" value="SpoU_methylase"/>
    <property type="match status" value="1"/>
</dbReference>
<keyword evidence="1 4" id="KW-0489">Methyltransferase</keyword>
<sequence>MKNDSDRENFLPGMKPVLELLEREPERVDMVYVRKGRAGEESSRLLDLCRDYGVRFSLVNDETLMRMAGRVGHQGVIARLREASFMPWESFLEHAAQAPLPLMVALDQVQDPGNVGTLARTLFAMGGAGLILPKHNSAFLGPGARRSAAGALERLPVTQVVNLSRAVEEAREAGFVTCAAQKVEESLNPLTEKLPLPALLVLGNEDKGVRPGVLKHCEYSLCIPFRRDFDSLNVAQAGAILIACFARSLEI</sequence>
<dbReference type="EMBL" id="DYZA01000016">
    <property type="protein sequence ID" value="HJD96163.1"/>
    <property type="molecule type" value="Genomic_DNA"/>
</dbReference>
<dbReference type="InterPro" id="IPR013123">
    <property type="entry name" value="SpoU_subst-bd"/>
</dbReference>
<dbReference type="AlphaFoldDB" id="A0A921AUW3"/>
<name>A0A921AUW3_9BACT</name>
<dbReference type="GO" id="GO:0008173">
    <property type="term" value="F:RNA methyltransferase activity"/>
    <property type="evidence" value="ECO:0007669"/>
    <property type="project" value="InterPro"/>
</dbReference>
<evidence type="ECO:0000313" key="5">
    <source>
        <dbReference type="Proteomes" id="UP000698963"/>
    </source>
</evidence>
<comment type="caution">
    <text evidence="4">The sequence shown here is derived from an EMBL/GenBank/DDBJ whole genome shotgun (WGS) entry which is preliminary data.</text>
</comment>
<protein>
    <submittedName>
        <fullName evidence="4">RNA methyltransferase</fullName>
    </submittedName>
</protein>
<dbReference type="Gene3D" id="3.40.1280.10">
    <property type="match status" value="1"/>
</dbReference>
<dbReference type="InterPro" id="IPR029026">
    <property type="entry name" value="tRNA_m1G_MTases_N"/>
</dbReference>
<dbReference type="GO" id="GO:0005829">
    <property type="term" value="C:cytosol"/>
    <property type="evidence" value="ECO:0007669"/>
    <property type="project" value="TreeGrafter"/>
</dbReference>
<dbReference type="InterPro" id="IPR029028">
    <property type="entry name" value="Alpha/beta_knot_MTases"/>
</dbReference>
<dbReference type="SUPFAM" id="SSF75217">
    <property type="entry name" value="alpha/beta knot"/>
    <property type="match status" value="1"/>
</dbReference>
<dbReference type="PANTHER" id="PTHR46429:SF1">
    <property type="entry name" value="23S RRNA (GUANOSINE-2'-O-)-METHYLTRANSFERASE RLMB"/>
    <property type="match status" value="1"/>
</dbReference>
<organism evidence="4 5">
    <name type="scientific">Mailhella massiliensis</name>
    <dbReference type="NCBI Taxonomy" id="1903261"/>
    <lineage>
        <taxon>Bacteria</taxon>
        <taxon>Pseudomonadati</taxon>
        <taxon>Thermodesulfobacteriota</taxon>
        <taxon>Desulfovibrionia</taxon>
        <taxon>Desulfovibrionales</taxon>
        <taxon>Desulfovibrionaceae</taxon>
        <taxon>Mailhella</taxon>
    </lineage>
</organism>
<dbReference type="Proteomes" id="UP000698963">
    <property type="component" value="Unassembled WGS sequence"/>
</dbReference>
<dbReference type="GO" id="GO:0003723">
    <property type="term" value="F:RNA binding"/>
    <property type="evidence" value="ECO:0007669"/>
    <property type="project" value="InterPro"/>
</dbReference>
<feature type="domain" description="RNA 2-O ribose methyltransferase substrate binding" evidence="3">
    <location>
        <begin position="10"/>
        <end position="86"/>
    </location>
</feature>
<evidence type="ECO:0000256" key="2">
    <source>
        <dbReference type="ARBA" id="ARBA00022679"/>
    </source>
</evidence>
<dbReference type="SMART" id="SM00967">
    <property type="entry name" value="SpoU_sub_bind"/>
    <property type="match status" value="1"/>
</dbReference>
<dbReference type="GO" id="GO:0032259">
    <property type="term" value="P:methylation"/>
    <property type="evidence" value="ECO:0007669"/>
    <property type="project" value="UniProtKB-KW"/>
</dbReference>
<dbReference type="CDD" id="cd18103">
    <property type="entry name" value="SpoU-like_RlmB"/>
    <property type="match status" value="1"/>
</dbReference>
<evidence type="ECO:0000256" key="1">
    <source>
        <dbReference type="ARBA" id="ARBA00022603"/>
    </source>
</evidence>
<proteinExistence type="predicted"/>
<gene>
    <name evidence="4" type="ORF">K8W16_00750</name>
</gene>
<dbReference type="SUPFAM" id="SSF55315">
    <property type="entry name" value="L30e-like"/>
    <property type="match status" value="1"/>
</dbReference>
<dbReference type="InterPro" id="IPR004441">
    <property type="entry name" value="rRNA_MeTrfase_TrmH"/>
</dbReference>
<dbReference type="InterPro" id="IPR029064">
    <property type="entry name" value="Ribosomal_eL30-like_sf"/>
</dbReference>
<dbReference type="InterPro" id="IPR001537">
    <property type="entry name" value="SpoU_MeTrfase"/>
</dbReference>
<dbReference type="GO" id="GO:0006396">
    <property type="term" value="P:RNA processing"/>
    <property type="evidence" value="ECO:0007669"/>
    <property type="project" value="InterPro"/>
</dbReference>
<dbReference type="PANTHER" id="PTHR46429">
    <property type="entry name" value="23S RRNA (GUANOSINE-2'-O-)-METHYLTRANSFERASE RLMB"/>
    <property type="match status" value="1"/>
</dbReference>